<dbReference type="InterPro" id="IPR012337">
    <property type="entry name" value="RNaseH-like_sf"/>
</dbReference>
<feature type="domain" description="RNase H type-1" evidence="2">
    <location>
        <begin position="1215"/>
        <end position="1344"/>
    </location>
</feature>
<proteinExistence type="predicted"/>
<dbReference type="InterPro" id="IPR005135">
    <property type="entry name" value="Endo/exonuclease/phosphatase"/>
</dbReference>
<dbReference type="Gene3D" id="3.30.420.10">
    <property type="entry name" value="Ribonuclease H-like superfamily/Ribonuclease H"/>
    <property type="match status" value="1"/>
</dbReference>
<dbReference type="CDD" id="cd06222">
    <property type="entry name" value="RNase_H_like"/>
    <property type="match status" value="1"/>
</dbReference>
<organism evidence="3 4">
    <name type="scientific">Solanum tuberosum</name>
    <name type="common">Potato</name>
    <dbReference type="NCBI Taxonomy" id="4113"/>
    <lineage>
        <taxon>Eukaryota</taxon>
        <taxon>Viridiplantae</taxon>
        <taxon>Streptophyta</taxon>
        <taxon>Embryophyta</taxon>
        <taxon>Tracheophyta</taxon>
        <taxon>Spermatophyta</taxon>
        <taxon>Magnoliopsida</taxon>
        <taxon>eudicotyledons</taxon>
        <taxon>Gunneridae</taxon>
        <taxon>Pentapetalae</taxon>
        <taxon>asterids</taxon>
        <taxon>lamiids</taxon>
        <taxon>Solanales</taxon>
        <taxon>Solanaceae</taxon>
        <taxon>Solanoideae</taxon>
        <taxon>Solaneae</taxon>
        <taxon>Solanum</taxon>
    </lineage>
</organism>
<feature type="domain" description="Reverse transcriptase" evidence="1">
    <location>
        <begin position="479"/>
        <end position="759"/>
    </location>
</feature>
<dbReference type="PROSITE" id="PS50879">
    <property type="entry name" value="RNASE_H_1"/>
    <property type="match status" value="1"/>
</dbReference>
<dbReference type="InterPro" id="IPR000477">
    <property type="entry name" value="RT_dom"/>
</dbReference>
<dbReference type="InterPro" id="IPR002156">
    <property type="entry name" value="RNaseH_domain"/>
</dbReference>
<dbReference type="Gramene" id="PGSC0003DMT400080715">
    <property type="protein sequence ID" value="PGSC0003DMT400080715"/>
    <property type="gene ID" value="PGSC0003DMG402031434"/>
</dbReference>
<dbReference type="InterPro" id="IPR044730">
    <property type="entry name" value="RNase_H-like_dom_plant"/>
</dbReference>
<dbReference type="GO" id="GO:0004523">
    <property type="term" value="F:RNA-DNA hybrid ribonuclease activity"/>
    <property type="evidence" value="ECO:0007669"/>
    <property type="project" value="InterPro"/>
</dbReference>
<evidence type="ECO:0000259" key="1">
    <source>
        <dbReference type="PROSITE" id="PS50878"/>
    </source>
</evidence>
<dbReference type="Pfam" id="PF00078">
    <property type="entry name" value="RVT_1"/>
    <property type="match status" value="1"/>
</dbReference>
<name>M1D3V5_SOLTU</name>
<reference evidence="3" key="2">
    <citation type="submission" date="2015-06" db="UniProtKB">
        <authorList>
            <consortium name="EnsemblPlants"/>
        </authorList>
    </citation>
    <scope>IDENTIFICATION</scope>
    <source>
        <strain evidence="3">DM1-3 516 R44</strain>
    </source>
</reference>
<dbReference type="Pfam" id="PF13456">
    <property type="entry name" value="RVT_3"/>
    <property type="match status" value="1"/>
</dbReference>
<dbReference type="SUPFAM" id="SSF56219">
    <property type="entry name" value="DNase I-like"/>
    <property type="match status" value="1"/>
</dbReference>
<dbReference type="Pfam" id="PF03372">
    <property type="entry name" value="Exo_endo_phos"/>
    <property type="match status" value="1"/>
</dbReference>
<evidence type="ECO:0000313" key="3">
    <source>
        <dbReference type="EnsemblPlants" id="PGSC0003DMT400080715"/>
    </source>
</evidence>
<evidence type="ECO:0000313" key="4">
    <source>
        <dbReference type="Proteomes" id="UP000011115"/>
    </source>
</evidence>
<dbReference type="STRING" id="4113.M1D3V5"/>
<dbReference type="PANTHER" id="PTHR33116:SF67">
    <property type="entry name" value="REVERSE TRANSCRIPTASE"/>
    <property type="match status" value="1"/>
</dbReference>
<dbReference type="OMA" id="SERIIDM"/>
<dbReference type="CDD" id="cd01650">
    <property type="entry name" value="RT_nLTR_like"/>
    <property type="match status" value="1"/>
</dbReference>
<dbReference type="PANTHER" id="PTHR33116">
    <property type="entry name" value="REVERSE TRANSCRIPTASE ZINC-BINDING DOMAIN-CONTAINING PROTEIN-RELATED-RELATED"/>
    <property type="match status" value="1"/>
</dbReference>
<evidence type="ECO:0000259" key="2">
    <source>
        <dbReference type="PROSITE" id="PS50879"/>
    </source>
</evidence>
<dbReference type="InterPro" id="IPR026960">
    <property type="entry name" value="RVT-Znf"/>
</dbReference>
<dbReference type="InterPro" id="IPR043502">
    <property type="entry name" value="DNA/RNA_pol_sf"/>
</dbReference>
<dbReference type="PROSITE" id="PS50878">
    <property type="entry name" value="RT_POL"/>
    <property type="match status" value="1"/>
</dbReference>
<sequence length="1386" mass="161945">MIDKMLFWNIRSVKSQNAFERVLELHKRHHYSYIALLEPFQSPSELEQYRRKLGLQNAKANCSAKIWIFWDDSWEEEGSSDTTQQLTMNFKISGTQDRFVVTAVYARCSALERLELWEDLECMTSQSFPWLVAGDFNTIVDDSEKLGGLPVSNLETHDFIQCINSCTLNELRFTGSIFTWWNGRIEEACIFKRLDRVFGNNSFMSLLPESEVHHLIRQGSDHAPLHVVSNSSQEKIIRPFKFLNFWTKHADFQKVVEESWRMQVTGSPFTIVHTKMKRLKAVLAQWSKNTFGNIFQKIATLEDVIKEKEIQMEIAPTEANRAELSKSNADLKRFMKIEEEFWKQKAGMRWFKDGDKNTKFFHAYVNGRRKKLNIKEIRTRQGDIITSSQNIGEEAVNVFGEQFTETQKTTDFSMLQCIPKIITDNQNYEMERAPNKDEVKNVVFKLNGDSASGQDGFSGQFFQSCWEIIGDDVWNIVRAFFSGYELPRFITHTNLVMIPKKEVVDNFGDLRPISLSMFANKIISRLIHDRVSVVLPRLISNNQSGFVKGRSITENVLLAQEIIRDINKRNKLHNVVVKLDMTKAYDRVSWKFLIQVLRRFGFSERIIDMIVRLICNNWYSMLINGKPFGFFPSSGGLKQGDPLSPTLFIIAAEVLSRALNGLCENAEFKGFGLPKWSPQINHLSYADDTILFCSGHPKSMRMMMSVLRRYERVSGQMINIDKSICYLHEKVPITVCNQIKRITGVRQGNFPFTYLGCPIFYGRQNKRHFELLIKKVVKRMAMWQNRLLSYGGRYILISHVLQSMPMYLLSTMNPPVSVLYQLHKLFAKFFWGNATGSKNKHWVSWESMCYPKEEGGLGFRSLHDVSKALFAKLWWKFRTSSSSLWSGYMWNKYCKKLHPIITTGRGASHVWRKMVMIREEVEHNIWWQIKAGTSSFWFDNWTKLGALFYIESDMDSEEEVEVQEFTIFGEWDAHKLATKLSAELVEYILESIKPPSNEYQTDVPWWMSSKQGNFTVKSAWQTMRKKQERRTDYAFIWTRGVPFKVNFFLWRVWKRRIPTDDNLKKMKIQVVSRCWCCDEKKEETMSHNFLTASLANKLWRQFANFAGVRMEGMHLQQLIIEWWKFNTSPQLQRVMRAMPAIITWTIWKRRNNIKHGGNTTLSGMVVQVQDMVRNLVKTLYPWIHLESNLWPDIVMKLKWYTPKLHYHSVLWKPPDTHRLKCNTDGASKGNPGLSSYGFCLRNSHGNLIYARAAGVGTTTNTEAEAVAIHEALEYCWENRLREVIIETDSLCLMQMIRGLWKIPWDLAERGEIIRKRLQQLNANIIHIFREGNNVADLLANLVVESQQRKEYNNFEELPTNIRRQINIDKAQIPTLRIRTRKINIQH</sequence>
<dbReference type="EnsemblPlants" id="PGSC0003DMT400080715">
    <property type="protein sequence ID" value="PGSC0003DMT400080715"/>
    <property type="gene ID" value="PGSC0003DMG402031434"/>
</dbReference>
<dbReference type="SUPFAM" id="SSF56672">
    <property type="entry name" value="DNA/RNA polymerases"/>
    <property type="match status" value="1"/>
</dbReference>
<dbReference type="PaxDb" id="4113-PGSC0003DMT400080715"/>
<dbReference type="InterPro" id="IPR036691">
    <property type="entry name" value="Endo/exonu/phosph_ase_sf"/>
</dbReference>
<dbReference type="Proteomes" id="UP000011115">
    <property type="component" value="Unassembled WGS sequence"/>
</dbReference>
<accession>M1D3V5</accession>
<dbReference type="HOGENOM" id="CLU_000680_33_0_1"/>
<dbReference type="Gene3D" id="3.60.10.10">
    <property type="entry name" value="Endonuclease/exonuclease/phosphatase"/>
    <property type="match status" value="1"/>
</dbReference>
<reference evidence="4" key="1">
    <citation type="journal article" date="2011" name="Nature">
        <title>Genome sequence and analysis of the tuber crop potato.</title>
        <authorList>
            <consortium name="The Potato Genome Sequencing Consortium"/>
        </authorList>
    </citation>
    <scope>NUCLEOTIDE SEQUENCE [LARGE SCALE GENOMIC DNA]</scope>
    <source>
        <strain evidence="4">cv. DM1-3 516 R44</strain>
    </source>
</reference>
<dbReference type="SUPFAM" id="SSF53098">
    <property type="entry name" value="Ribonuclease H-like"/>
    <property type="match status" value="1"/>
</dbReference>
<dbReference type="Pfam" id="PF13966">
    <property type="entry name" value="zf-RVT"/>
    <property type="match status" value="1"/>
</dbReference>
<dbReference type="InterPro" id="IPR036397">
    <property type="entry name" value="RNaseH_sf"/>
</dbReference>
<dbReference type="InParanoid" id="M1D3V5"/>
<dbReference type="eggNOG" id="KOG1075">
    <property type="taxonomic scope" value="Eukaryota"/>
</dbReference>
<dbReference type="GO" id="GO:0003676">
    <property type="term" value="F:nucleic acid binding"/>
    <property type="evidence" value="ECO:0007669"/>
    <property type="project" value="InterPro"/>
</dbReference>
<keyword evidence="4" id="KW-1185">Reference proteome</keyword>
<protein>
    <submittedName>
        <fullName evidence="3">Non-LTR retroelement reverse transcriptase</fullName>
    </submittedName>
</protein>